<feature type="transmembrane region" description="Helical" evidence="1">
    <location>
        <begin position="28"/>
        <end position="45"/>
    </location>
</feature>
<organism evidence="2 3">
    <name type="scientific">Pseudomonas phage Noxifer</name>
    <dbReference type="NCBI Taxonomy" id="2006684"/>
    <lineage>
        <taxon>Viruses</taxon>
        <taxon>Duplodnaviria</taxon>
        <taxon>Heunggongvirae</taxon>
        <taxon>Uroviricota</taxon>
        <taxon>Caudoviricetes</taxon>
        <taxon>Chimalliviridae</taxon>
        <taxon>Noxifervirus</taxon>
        <taxon>Noxifervirus noxifer</taxon>
    </lineage>
</organism>
<protein>
    <submittedName>
        <fullName evidence="2">Uncharacterized protein</fullName>
    </submittedName>
</protein>
<dbReference type="EMBL" id="MF063068">
    <property type="protein sequence ID" value="ARV77350.1"/>
    <property type="molecule type" value="Genomic_DNA"/>
</dbReference>
<keyword evidence="1" id="KW-0472">Membrane</keyword>
<evidence type="ECO:0000313" key="3">
    <source>
        <dbReference type="Proteomes" id="UP000224829"/>
    </source>
</evidence>
<keyword evidence="1" id="KW-0812">Transmembrane</keyword>
<keyword evidence="1" id="KW-1133">Transmembrane helix</keyword>
<accession>A0A1Y0SVB3</accession>
<name>A0A1Y0SVB3_9CAUD</name>
<proteinExistence type="predicted"/>
<evidence type="ECO:0000313" key="2">
    <source>
        <dbReference type="EMBL" id="ARV77350.1"/>
    </source>
</evidence>
<keyword evidence="3" id="KW-1185">Reference proteome</keyword>
<dbReference type="Proteomes" id="UP000224829">
    <property type="component" value="Segment"/>
</dbReference>
<reference evidence="2 3" key="1">
    <citation type="submission" date="2017-05" db="EMBL/GenBank/DDBJ databases">
        <authorList>
            <person name="Song R."/>
            <person name="Chenine A.L."/>
            <person name="Ruprecht R.M."/>
        </authorList>
    </citation>
    <scope>NUCLEOTIDE SEQUENCE [LARGE SCALE GENOMIC DNA]</scope>
</reference>
<evidence type="ECO:0000256" key="1">
    <source>
        <dbReference type="SAM" id="Phobius"/>
    </source>
</evidence>
<sequence>MSFKQTVQSTTADVKVIGKATLQGVGQGIKIGVAFLPITIALYVISRI</sequence>
<gene>
    <name evidence="2" type="ORF">NOXIFER_181</name>
</gene>